<dbReference type="GeneTree" id="ENSGT00950000182975"/>
<dbReference type="GO" id="GO:0036449">
    <property type="term" value="C:microtubule minus-end"/>
    <property type="evidence" value="ECO:0007669"/>
    <property type="project" value="TreeGrafter"/>
</dbReference>
<dbReference type="GO" id="GO:0005516">
    <property type="term" value="F:calmodulin binding"/>
    <property type="evidence" value="ECO:0007669"/>
    <property type="project" value="InterPro"/>
</dbReference>
<dbReference type="Gene3D" id="3.10.20.360">
    <property type="entry name" value="CKK domain"/>
    <property type="match status" value="1"/>
</dbReference>
<dbReference type="STRING" id="37293.ENSANAP00000001729"/>
<reference evidence="4" key="2">
    <citation type="submission" date="2025-09" db="UniProtKB">
        <authorList>
            <consortium name="Ensembl"/>
        </authorList>
    </citation>
    <scope>IDENTIFICATION</scope>
</reference>
<protein>
    <recommendedName>
        <fullName evidence="3">CKK domain-containing protein</fullName>
    </recommendedName>
</protein>
<dbReference type="SMART" id="SM01051">
    <property type="entry name" value="CAMSAP_CKK"/>
    <property type="match status" value="1"/>
</dbReference>
<reference evidence="4" key="1">
    <citation type="submission" date="2025-08" db="UniProtKB">
        <authorList>
            <consortium name="Ensembl"/>
        </authorList>
    </citation>
    <scope>IDENTIFICATION</scope>
</reference>
<keyword evidence="1" id="KW-0493">Microtubule</keyword>
<dbReference type="AlphaFoldDB" id="A0A2K5BZ82"/>
<dbReference type="GO" id="GO:0007026">
    <property type="term" value="P:negative regulation of microtubule depolymerization"/>
    <property type="evidence" value="ECO:0007669"/>
    <property type="project" value="TreeGrafter"/>
</dbReference>
<dbReference type="Pfam" id="PF08683">
    <property type="entry name" value="CAMSAP_CKK"/>
    <property type="match status" value="1"/>
</dbReference>
<evidence type="ECO:0000256" key="2">
    <source>
        <dbReference type="SAM" id="MobiDB-lite"/>
    </source>
</evidence>
<dbReference type="PANTHER" id="PTHR21595:SF2">
    <property type="entry name" value="CALMODULIN-REGULATED SPECTRIN-ASSOCIATED PROTEIN 3"/>
    <property type="match status" value="1"/>
</dbReference>
<dbReference type="InterPro" id="IPR011033">
    <property type="entry name" value="PRC_barrel-like_sf"/>
</dbReference>
<dbReference type="InterPro" id="IPR038209">
    <property type="entry name" value="CKK_dom_sf"/>
</dbReference>
<feature type="region of interest" description="Disordered" evidence="2">
    <location>
        <begin position="1"/>
        <end position="20"/>
    </location>
</feature>
<dbReference type="Proteomes" id="UP000233020">
    <property type="component" value="Unplaced"/>
</dbReference>
<dbReference type="OMA" id="GRVNEPH"/>
<dbReference type="InterPro" id="IPR032940">
    <property type="entry name" value="CAMSAP"/>
</dbReference>
<comment type="similarity">
    <text evidence="1">Belongs to the CAMSAP1 family.</text>
</comment>
<accession>A0A2K5BZ82</accession>
<dbReference type="GO" id="GO:0051011">
    <property type="term" value="F:microtubule minus-end binding"/>
    <property type="evidence" value="ECO:0007669"/>
    <property type="project" value="TreeGrafter"/>
</dbReference>
<feature type="domain" description="CKK" evidence="3">
    <location>
        <begin position="31"/>
        <end position="162"/>
    </location>
</feature>
<sequence>MAPSYLPGSREWDWENSSNVPSPASVLEYTGPRLYKEPSAKSNKFITHNALSHCCLVGKVNQPQKNRILEEIEKSKANHFLILFCDSSCQFQALYTLLGEKKELLRLVGYRPWTYNSVEGISKYNSIPAKTMSMSTDAFTIQGHLWQGKKPTIPKKGSGTPK</sequence>
<dbReference type="SUPFAM" id="SSF50346">
    <property type="entry name" value="PRC-barrel domain"/>
    <property type="match status" value="1"/>
</dbReference>
<dbReference type="Ensembl" id="ENSANAT00000015746.1">
    <property type="protein sequence ID" value="ENSANAP00000001729.1"/>
    <property type="gene ID" value="ENSANAG00000015085.1"/>
</dbReference>
<dbReference type="InterPro" id="IPR014797">
    <property type="entry name" value="CKK_CAMSAP"/>
</dbReference>
<keyword evidence="5" id="KW-1185">Reference proteome</keyword>
<evidence type="ECO:0000313" key="5">
    <source>
        <dbReference type="Proteomes" id="UP000233020"/>
    </source>
</evidence>
<evidence type="ECO:0000259" key="3">
    <source>
        <dbReference type="PROSITE" id="PS51508"/>
    </source>
</evidence>
<dbReference type="PROSITE" id="PS51508">
    <property type="entry name" value="CKK"/>
    <property type="match status" value="1"/>
</dbReference>
<dbReference type="GO" id="GO:0031122">
    <property type="term" value="P:cytoplasmic microtubule organization"/>
    <property type="evidence" value="ECO:0007669"/>
    <property type="project" value="TreeGrafter"/>
</dbReference>
<proteinExistence type="inferred from homology"/>
<comment type="domain">
    <text evidence="1">The CKK domain binds microtubules.</text>
</comment>
<dbReference type="PANTHER" id="PTHR21595">
    <property type="entry name" value="PATRONIN"/>
    <property type="match status" value="1"/>
</dbReference>
<evidence type="ECO:0000256" key="1">
    <source>
        <dbReference type="PROSITE-ProRule" id="PRU00841"/>
    </source>
</evidence>
<name>A0A2K5BZ82_AOTNA</name>
<evidence type="ECO:0000313" key="4">
    <source>
        <dbReference type="Ensembl" id="ENSANAP00000001729.1"/>
    </source>
</evidence>
<organism evidence="4 5">
    <name type="scientific">Aotus nancymaae</name>
    <name type="common">Ma's night monkey</name>
    <dbReference type="NCBI Taxonomy" id="37293"/>
    <lineage>
        <taxon>Eukaryota</taxon>
        <taxon>Metazoa</taxon>
        <taxon>Chordata</taxon>
        <taxon>Craniata</taxon>
        <taxon>Vertebrata</taxon>
        <taxon>Euteleostomi</taxon>
        <taxon>Mammalia</taxon>
        <taxon>Eutheria</taxon>
        <taxon>Euarchontoglires</taxon>
        <taxon>Primates</taxon>
        <taxon>Haplorrhini</taxon>
        <taxon>Platyrrhini</taxon>
        <taxon>Aotidae</taxon>
        <taxon>Aotus</taxon>
    </lineage>
</organism>